<keyword evidence="2" id="KW-1185">Reference proteome</keyword>
<accession>A0A0E0BNM2</accession>
<reference evidence="1" key="2">
    <citation type="submission" date="2018-05" db="EMBL/GenBank/DDBJ databases">
        <title>OgluRS3 (Oryza glumaepatula Reference Sequence Version 3).</title>
        <authorList>
            <person name="Zhang J."/>
            <person name="Kudrna D."/>
            <person name="Lee S."/>
            <person name="Talag J."/>
            <person name="Welchert J."/>
            <person name="Wing R.A."/>
        </authorList>
    </citation>
    <scope>NUCLEOTIDE SEQUENCE [LARGE SCALE GENOMIC DNA]</scope>
</reference>
<dbReference type="EnsemblPlants" id="OGLUM12G02670.1">
    <property type="protein sequence ID" value="OGLUM12G02670.1"/>
    <property type="gene ID" value="OGLUM12G02670"/>
</dbReference>
<sequence>MAVNWAEAAILEPTEDAALMEAVEAGRRPQQVSLLEVPQAHGARLLPRVGRPRRDQAQEEIERHRAYSSSALARRRRRLIGVARRP</sequence>
<dbReference type="Gramene" id="OGLUM12G02670.1">
    <property type="protein sequence ID" value="OGLUM12G02670.1"/>
    <property type="gene ID" value="OGLUM12G02670"/>
</dbReference>
<dbReference type="Proteomes" id="UP000026961">
    <property type="component" value="Chromosome 12"/>
</dbReference>
<dbReference type="HOGENOM" id="CLU_2501882_0_0_1"/>
<dbReference type="AlphaFoldDB" id="A0A0E0BNM2"/>
<proteinExistence type="predicted"/>
<organism evidence="1">
    <name type="scientific">Oryza glumipatula</name>
    <dbReference type="NCBI Taxonomy" id="40148"/>
    <lineage>
        <taxon>Eukaryota</taxon>
        <taxon>Viridiplantae</taxon>
        <taxon>Streptophyta</taxon>
        <taxon>Embryophyta</taxon>
        <taxon>Tracheophyta</taxon>
        <taxon>Spermatophyta</taxon>
        <taxon>Magnoliopsida</taxon>
        <taxon>Liliopsida</taxon>
        <taxon>Poales</taxon>
        <taxon>Poaceae</taxon>
        <taxon>BOP clade</taxon>
        <taxon>Oryzoideae</taxon>
        <taxon>Oryzeae</taxon>
        <taxon>Oryzinae</taxon>
        <taxon>Oryza</taxon>
    </lineage>
</organism>
<reference evidence="1" key="1">
    <citation type="submission" date="2015-04" db="UniProtKB">
        <authorList>
            <consortium name="EnsemblPlants"/>
        </authorList>
    </citation>
    <scope>IDENTIFICATION</scope>
</reference>
<evidence type="ECO:0000313" key="2">
    <source>
        <dbReference type="Proteomes" id="UP000026961"/>
    </source>
</evidence>
<evidence type="ECO:0000313" key="1">
    <source>
        <dbReference type="EnsemblPlants" id="OGLUM12G02670.1"/>
    </source>
</evidence>
<name>A0A0E0BNM2_9ORYZ</name>
<protein>
    <submittedName>
        <fullName evidence="1">Uncharacterized protein</fullName>
    </submittedName>
</protein>